<dbReference type="AlphaFoldDB" id="A0A4U7MWG3"/>
<evidence type="ECO:0000259" key="2">
    <source>
        <dbReference type="Pfam" id="PF00440"/>
    </source>
</evidence>
<dbReference type="OrthoDB" id="3218408at2"/>
<protein>
    <submittedName>
        <fullName evidence="3">TetR/AcrR family transcriptional regulator</fullName>
    </submittedName>
</protein>
<gene>
    <name evidence="3" type="ORF">FAP39_14000</name>
</gene>
<organism evidence="3 4">
    <name type="scientific">Shimia litoralis</name>
    <dbReference type="NCBI Taxonomy" id="420403"/>
    <lineage>
        <taxon>Bacteria</taxon>
        <taxon>Pseudomonadati</taxon>
        <taxon>Pseudomonadota</taxon>
        <taxon>Alphaproteobacteria</taxon>
        <taxon>Rhodobacterales</taxon>
        <taxon>Roseobacteraceae</taxon>
    </lineage>
</organism>
<dbReference type="GO" id="GO:0003677">
    <property type="term" value="F:DNA binding"/>
    <property type="evidence" value="ECO:0007669"/>
    <property type="project" value="UniProtKB-KW"/>
</dbReference>
<dbReference type="Pfam" id="PF00440">
    <property type="entry name" value="TetR_N"/>
    <property type="match status" value="1"/>
</dbReference>
<dbReference type="InterPro" id="IPR001647">
    <property type="entry name" value="HTH_TetR"/>
</dbReference>
<proteinExistence type="predicted"/>
<comment type="caution">
    <text evidence="3">The sequence shown here is derived from an EMBL/GenBank/DDBJ whole genome shotgun (WGS) entry which is preliminary data.</text>
</comment>
<dbReference type="EMBL" id="SULI01000021">
    <property type="protein sequence ID" value="TKZ17482.1"/>
    <property type="molecule type" value="Genomic_DNA"/>
</dbReference>
<name>A0A4U7MWG3_9RHOB</name>
<reference evidence="3 4" key="1">
    <citation type="submission" date="2019-04" db="EMBL/GenBank/DDBJ databases">
        <title>Genome sequence of Pelagicola litoralis CL-ES2.</title>
        <authorList>
            <person name="Cao J."/>
        </authorList>
    </citation>
    <scope>NUCLEOTIDE SEQUENCE [LARGE SCALE GENOMIC DNA]</scope>
    <source>
        <strain evidence="3 4">CL-ES2</strain>
    </source>
</reference>
<keyword evidence="4" id="KW-1185">Reference proteome</keyword>
<sequence>MARERHGVTGWCGVPYRFRARISKSAAGTLRVKVMPLAKRLGLTRTGFYWHFKDRDALLEAMIARWEAKNTGNLIDQCEAYAETICEAIFNLFDCWLDGELFDARLDLAIRNWARNDPALAVRLERADVARRAAIVGMYERFGFSPEQADVRASTVIFTQVGYISMQVEEDRTDRIMRMPAYVEAYTSQTPTPSEIARFMARHLP</sequence>
<evidence type="ECO:0000256" key="1">
    <source>
        <dbReference type="ARBA" id="ARBA00023125"/>
    </source>
</evidence>
<accession>A0A4U7MWG3</accession>
<evidence type="ECO:0000313" key="3">
    <source>
        <dbReference type="EMBL" id="TKZ17482.1"/>
    </source>
</evidence>
<dbReference type="SUPFAM" id="SSF46689">
    <property type="entry name" value="Homeodomain-like"/>
    <property type="match status" value="1"/>
</dbReference>
<keyword evidence="1" id="KW-0238">DNA-binding</keyword>
<dbReference type="InterPro" id="IPR009057">
    <property type="entry name" value="Homeodomain-like_sf"/>
</dbReference>
<dbReference type="Gene3D" id="1.10.357.10">
    <property type="entry name" value="Tetracycline Repressor, domain 2"/>
    <property type="match status" value="1"/>
</dbReference>
<dbReference type="RefSeq" id="WP_083790438.1">
    <property type="nucleotide sequence ID" value="NZ_SULI01000021.1"/>
</dbReference>
<evidence type="ECO:0000313" key="4">
    <source>
        <dbReference type="Proteomes" id="UP000306575"/>
    </source>
</evidence>
<feature type="domain" description="HTH tetR-type" evidence="2">
    <location>
        <begin position="28"/>
        <end position="62"/>
    </location>
</feature>
<dbReference type="Proteomes" id="UP000306575">
    <property type="component" value="Unassembled WGS sequence"/>
</dbReference>